<keyword evidence="2 7" id="KW-0813">Transport</keyword>
<dbReference type="PANTHER" id="PTHR43163:SF6">
    <property type="entry name" value="DIPEPTIDE TRANSPORT SYSTEM PERMEASE PROTEIN DPPB-RELATED"/>
    <property type="match status" value="1"/>
</dbReference>
<comment type="similarity">
    <text evidence="7">Belongs to the binding-protein-dependent transport system permease family.</text>
</comment>
<evidence type="ECO:0000256" key="6">
    <source>
        <dbReference type="ARBA" id="ARBA00023136"/>
    </source>
</evidence>
<evidence type="ECO:0000256" key="7">
    <source>
        <dbReference type="RuleBase" id="RU363032"/>
    </source>
</evidence>
<dbReference type="Proteomes" id="UP000419017">
    <property type="component" value="Unassembled WGS sequence"/>
</dbReference>
<keyword evidence="4 7" id="KW-0812">Transmembrane</keyword>
<gene>
    <name evidence="9" type="ORF">OMES3154_00547</name>
</gene>
<proteinExistence type="inferred from homology"/>
<dbReference type="InterPro" id="IPR035906">
    <property type="entry name" value="MetI-like_sf"/>
</dbReference>
<dbReference type="InterPro" id="IPR045621">
    <property type="entry name" value="BPD_transp_1_N"/>
</dbReference>
<dbReference type="CDD" id="cd06261">
    <property type="entry name" value="TM_PBP2"/>
    <property type="match status" value="1"/>
</dbReference>
<evidence type="ECO:0000313" key="9">
    <source>
        <dbReference type="EMBL" id="VWL85264.1"/>
    </source>
</evidence>
<feature type="domain" description="ABC transmembrane type-1" evidence="8">
    <location>
        <begin position="93"/>
        <end position="293"/>
    </location>
</feature>
<evidence type="ECO:0000256" key="2">
    <source>
        <dbReference type="ARBA" id="ARBA00022448"/>
    </source>
</evidence>
<feature type="transmembrane region" description="Helical" evidence="7">
    <location>
        <begin position="168"/>
        <end position="190"/>
    </location>
</feature>
<protein>
    <submittedName>
        <fullName evidence="9">Binding-protein-dependent transport system inner membrane protein</fullName>
    </submittedName>
</protein>
<dbReference type="AlphaFoldDB" id="A0A6I8MDM0"/>
<sequence>MYYIKKLLKGILSTYIISTVTFFLISLIPGDPALMILGIDANIEELERFRQSFGLDKNIFVRYIDWLYSLIKGDFGISYRYNLPVKELIAETLPVTILITIISLLIIFFTSVVFSFYLNKIKSKTLKKIYEIILGISISIPTFWLGVIFIFVFSIILKLFYIGYNGTVSSIVLPCVIISIPYIGIMTINLKENLYNEERQDYVKFLYSNGISIRYLNLYTLKNAIITTIPLFGIILIDLITGVVIVEKIFAIPGIGRLLLSSISNRDIRLLQGLIVYTSLCVIVINILIDYLYGILDKRIRVDKHE</sequence>
<dbReference type="Gene3D" id="1.10.3720.10">
    <property type="entry name" value="MetI-like"/>
    <property type="match status" value="1"/>
</dbReference>
<evidence type="ECO:0000313" key="10">
    <source>
        <dbReference type="Proteomes" id="UP000419017"/>
    </source>
</evidence>
<feature type="transmembrane region" description="Helical" evidence="7">
    <location>
        <begin position="93"/>
        <end position="117"/>
    </location>
</feature>
<feature type="transmembrane region" description="Helical" evidence="7">
    <location>
        <begin position="270"/>
        <end position="293"/>
    </location>
</feature>
<evidence type="ECO:0000256" key="5">
    <source>
        <dbReference type="ARBA" id="ARBA00022989"/>
    </source>
</evidence>
<dbReference type="Pfam" id="PF19300">
    <property type="entry name" value="BPD_transp_1_N"/>
    <property type="match status" value="1"/>
</dbReference>
<name>A0A6I8MDM0_9FUSO</name>
<dbReference type="SUPFAM" id="SSF161098">
    <property type="entry name" value="MetI-like"/>
    <property type="match status" value="1"/>
</dbReference>
<dbReference type="RefSeq" id="WP_156683272.1">
    <property type="nucleotide sequence ID" value="NZ_CABWIB010000001.1"/>
</dbReference>
<evidence type="ECO:0000256" key="4">
    <source>
        <dbReference type="ARBA" id="ARBA00022692"/>
    </source>
</evidence>
<keyword evidence="3" id="KW-1003">Cell membrane</keyword>
<organism evidence="9 10">
    <name type="scientific">Oceanivirga miroungae</name>
    <dbReference type="NCBI Taxonomy" id="1130046"/>
    <lineage>
        <taxon>Bacteria</taxon>
        <taxon>Fusobacteriati</taxon>
        <taxon>Fusobacteriota</taxon>
        <taxon>Fusobacteriia</taxon>
        <taxon>Fusobacteriales</taxon>
        <taxon>Leptotrichiaceae</taxon>
        <taxon>Oceanivirga</taxon>
    </lineage>
</organism>
<evidence type="ECO:0000256" key="1">
    <source>
        <dbReference type="ARBA" id="ARBA00004651"/>
    </source>
</evidence>
<keyword evidence="5 7" id="KW-1133">Transmembrane helix</keyword>
<dbReference type="Pfam" id="PF00528">
    <property type="entry name" value="BPD_transp_1"/>
    <property type="match status" value="1"/>
</dbReference>
<dbReference type="InterPro" id="IPR000515">
    <property type="entry name" value="MetI-like"/>
</dbReference>
<feature type="transmembrane region" description="Helical" evidence="7">
    <location>
        <begin position="7"/>
        <end position="28"/>
    </location>
</feature>
<dbReference type="EMBL" id="CABWIB010000001">
    <property type="protein sequence ID" value="VWL85264.1"/>
    <property type="molecule type" value="Genomic_DNA"/>
</dbReference>
<accession>A0A6I8MDM0</accession>
<keyword evidence="10" id="KW-1185">Reference proteome</keyword>
<reference evidence="9 10" key="1">
    <citation type="submission" date="2019-10" db="EMBL/GenBank/DDBJ databases">
        <authorList>
            <person name="Blom J."/>
        </authorList>
    </citation>
    <scope>NUCLEOTIDE SEQUENCE [LARGE SCALE GENOMIC DNA]</scope>
    <source>
        <strain evidence="9 10">ES3154-GLU</strain>
    </source>
</reference>
<dbReference type="PROSITE" id="PS50928">
    <property type="entry name" value="ABC_TM1"/>
    <property type="match status" value="1"/>
</dbReference>
<feature type="transmembrane region" description="Helical" evidence="7">
    <location>
        <begin position="129"/>
        <end position="162"/>
    </location>
</feature>
<dbReference type="PANTHER" id="PTHR43163">
    <property type="entry name" value="DIPEPTIDE TRANSPORT SYSTEM PERMEASE PROTEIN DPPB-RELATED"/>
    <property type="match status" value="1"/>
</dbReference>
<comment type="subcellular location">
    <subcellularLocation>
        <location evidence="1 7">Cell membrane</location>
        <topology evidence="1 7">Multi-pass membrane protein</topology>
    </subcellularLocation>
</comment>
<evidence type="ECO:0000259" key="8">
    <source>
        <dbReference type="PROSITE" id="PS50928"/>
    </source>
</evidence>
<feature type="transmembrane region" description="Helical" evidence="7">
    <location>
        <begin position="224"/>
        <end position="250"/>
    </location>
</feature>
<dbReference type="GO" id="GO:0055085">
    <property type="term" value="P:transmembrane transport"/>
    <property type="evidence" value="ECO:0007669"/>
    <property type="project" value="InterPro"/>
</dbReference>
<keyword evidence="6 7" id="KW-0472">Membrane</keyword>
<dbReference type="GO" id="GO:0005886">
    <property type="term" value="C:plasma membrane"/>
    <property type="evidence" value="ECO:0007669"/>
    <property type="project" value="UniProtKB-SubCell"/>
</dbReference>
<evidence type="ECO:0000256" key="3">
    <source>
        <dbReference type="ARBA" id="ARBA00022475"/>
    </source>
</evidence>